<reference evidence="2 3" key="1">
    <citation type="journal article" date="2021" name="DNA Res.">
        <title>Genome analysis of Candida subhashii reveals its hybrid nature and dual mitochondrial genome conformations.</title>
        <authorList>
            <person name="Mixao V."/>
            <person name="Hegedusova E."/>
            <person name="Saus E."/>
            <person name="Pryszcz L.P."/>
            <person name="Cillingova A."/>
            <person name="Nosek J."/>
            <person name="Gabaldon T."/>
        </authorList>
    </citation>
    <scope>NUCLEOTIDE SEQUENCE [LARGE SCALE GENOMIC DNA]</scope>
    <source>
        <strain evidence="2 3">CBS 10753</strain>
    </source>
</reference>
<sequence length="356" mass="41237">MNNITHPHHNQFRFFPDAETTSSLDISSVQNNEDLNDDFSEFIDIPNLVSDDESGDDDNVSINTFRSLWKNSGRITPATTVQSSFVEQQPTPPTQQTQSVSSNNKESILSKAATPILQTQRIQQPVKKQTPSQLKIQPKEHTIVVKQEHTERLHARPSQQVKKSIPASTALTTTTTKSQQLSPEQFKNERIQLMTIIVKYIATKIHNSFPPESPRQMKPNELPLDKFLLLLTCRLQLTLPLFMKGIIYLFRYMDIIYLLRYLNQSNNFINYKDMGFELKKLIVGCFKLTILKERRIHKDRFNYNWHQITGLTNQETNSIVKKIVSRMNGKLNIKDVELVRMKSELFRFVKMVSTEV</sequence>
<dbReference type="EMBL" id="JAGSYN010000277">
    <property type="protein sequence ID" value="KAG7660562.1"/>
    <property type="molecule type" value="Genomic_DNA"/>
</dbReference>
<name>A0A8J5QEQ5_9ASCO</name>
<gene>
    <name evidence="2" type="ORF">J8A68_005981</name>
</gene>
<accession>A0A8J5QEQ5</accession>
<dbReference type="OrthoDB" id="4090559at2759"/>
<proteinExistence type="predicted"/>
<dbReference type="RefSeq" id="XP_049260795.1">
    <property type="nucleotide sequence ID" value="XM_049410106.1"/>
</dbReference>
<keyword evidence="3" id="KW-1185">Reference proteome</keyword>
<evidence type="ECO:0000313" key="3">
    <source>
        <dbReference type="Proteomes" id="UP000694255"/>
    </source>
</evidence>
<dbReference type="Proteomes" id="UP000694255">
    <property type="component" value="Unassembled WGS sequence"/>
</dbReference>
<protein>
    <submittedName>
        <fullName evidence="2">Uncharacterized protein</fullName>
    </submittedName>
</protein>
<dbReference type="GeneID" id="73472781"/>
<feature type="compositionally biased region" description="Low complexity" evidence="1">
    <location>
        <begin position="167"/>
        <end position="181"/>
    </location>
</feature>
<dbReference type="AlphaFoldDB" id="A0A8J5QEQ5"/>
<evidence type="ECO:0000313" key="2">
    <source>
        <dbReference type="EMBL" id="KAG7660562.1"/>
    </source>
</evidence>
<organism evidence="2 3">
    <name type="scientific">[Candida] subhashii</name>
    <dbReference type="NCBI Taxonomy" id="561895"/>
    <lineage>
        <taxon>Eukaryota</taxon>
        <taxon>Fungi</taxon>
        <taxon>Dikarya</taxon>
        <taxon>Ascomycota</taxon>
        <taxon>Saccharomycotina</taxon>
        <taxon>Pichiomycetes</taxon>
        <taxon>Debaryomycetaceae</taxon>
        <taxon>Spathaspora</taxon>
    </lineage>
</organism>
<evidence type="ECO:0000256" key="1">
    <source>
        <dbReference type="SAM" id="MobiDB-lite"/>
    </source>
</evidence>
<comment type="caution">
    <text evidence="2">The sequence shown here is derived from an EMBL/GenBank/DDBJ whole genome shotgun (WGS) entry which is preliminary data.</text>
</comment>
<feature type="region of interest" description="Disordered" evidence="1">
    <location>
        <begin position="152"/>
        <end position="183"/>
    </location>
</feature>
<feature type="region of interest" description="Disordered" evidence="1">
    <location>
        <begin position="83"/>
        <end position="106"/>
    </location>
</feature>